<evidence type="ECO:0000256" key="5">
    <source>
        <dbReference type="ARBA" id="ARBA00022801"/>
    </source>
</evidence>
<dbReference type="InterPro" id="IPR013738">
    <property type="entry name" value="Beta_galactosidase_Trimer"/>
</dbReference>
<evidence type="ECO:0000256" key="4">
    <source>
        <dbReference type="ARBA" id="ARBA00022723"/>
    </source>
</evidence>
<protein>
    <recommendedName>
        <fullName evidence="3">beta-galactosidase</fullName>
        <ecNumber evidence="3">3.2.1.23</ecNumber>
    </recommendedName>
</protein>
<evidence type="ECO:0000259" key="9">
    <source>
        <dbReference type="Pfam" id="PF02449"/>
    </source>
</evidence>
<dbReference type="PANTHER" id="PTHR36447:SF2">
    <property type="entry name" value="BETA-GALACTOSIDASE YESZ"/>
    <property type="match status" value="1"/>
</dbReference>
<comment type="similarity">
    <text evidence="2">Belongs to the glycosyl hydrolase 42 family.</text>
</comment>
<reference evidence="11 12" key="1">
    <citation type="submission" date="2022-08" db="EMBL/GenBank/DDBJ databases">
        <title>Reclassification of Massilia species as members of the genera Telluria, Duganella, Pseudoduganella, Mokoshia gen. nov. and Zemynaea gen. nov. using orthogonal and non-orthogonal genome-based approaches.</title>
        <authorList>
            <person name="Bowman J.P."/>
        </authorList>
    </citation>
    <scope>NUCLEOTIDE SEQUENCE [LARGE SCALE GENOMIC DNA]</scope>
    <source>
        <strain evidence="11 12">JCM 31316</strain>
    </source>
</reference>
<dbReference type="SUPFAM" id="SSF51445">
    <property type="entry name" value="(Trans)glycosidases"/>
    <property type="match status" value="1"/>
</dbReference>
<evidence type="ECO:0000259" key="10">
    <source>
        <dbReference type="Pfam" id="PF08532"/>
    </source>
</evidence>
<feature type="domain" description="Beta-galactosidase trimerisation" evidence="10">
    <location>
        <begin position="411"/>
        <end position="618"/>
    </location>
</feature>
<evidence type="ECO:0000256" key="1">
    <source>
        <dbReference type="ARBA" id="ARBA00001412"/>
    </source>
</evidence>
<keyword evidence="6" id="KW-0862">Zinc</keyword>
<evidence type="ECO:0000256" key="8">
    <source>
        <dbReference type="SAM" id="SignalP"/>
    </source>
</evidence>
<comment type="catalytic activity">
    <reaction evidence="1">
        <text>Hydrolysis of terminal non-reducing beta-D-galactose residues in beta-D-galactosides.</text>
        <dbReference type="EC" id="3.2.1.23"/>
    </reaction>
</comment>
<keyword evidence="7" id="KW-0326">Glycosidase</keyword>
<sequence length="680" mass="75177">MKLVAKIAFALATLAASTTMPLAAPAGWPGPGQLFVGTCYQPVDRTPDQIQRDIALMKEAGFNIVRMGDLSWDYFEPADGKFTFAAFDRILDAMQANGIKVIVDIPGTPAPLWLHRKYPGVNLVNAQGAVVHPAERYMLDISDPDYRRHAVRLAERMMQRYGKHPAVLAIGFDNEIGNTFMSYSQADRTRFIAWLKRRYGTLDALNKAWATQRWSRHLSSWDEVELPYADGPGPAERNLDLHRFWSDNTIDVLKDLEAVRAKYAPDKPAISNLWDSAGRKGFDYLSTYRQYTHYGAMGFYPGEPVGSGFEALMMKAGLDTPIWFNEFTAGGGGYYGTKGRSRMWANLGLLLGAQSVMAWTYNSHLGGEEQMLMGLLDHDSKPSWKLAEFGAIASEFKTLQGMGFPRHTEPQVAFAYSFDSRNASNPPGPSNTMRQYFTIPYMDQVHNAFAPIFNDNIDTAVIHVGHDDLRRYKMVVVAADLVMDKDSADALRRYVEGGGTVVMTAFSAKVSETGQVFDTPLPGRLSDVFGLRTSEYYNADVPLDVGFDGKTVTTSTKFYEVLEPSTAKVVARLTNVEGSPPAITENRFGQGRAIYVATAAQRPVMQALYRSLYASLGIARGPVTPEGVYAREVDGRTLYVNTTTKPQDVKIDGAAAGVLGGQTWNGTLRLEPFGAELLRK</sequence>
<name>A0ABT1ZZX2_9BURK</name>
<organism evidence="11 12">
    <name type="scientific">Massilia pinisoli</name>
    <dbReference type="NCBI Taxonomy" id="1772194"/>
    <lineage>
        <taxon>Bacteria</taxon>
        <taxon>Pseudomonadati</taxon>
        <taxon>Pseudomonadota</taxon>
        <taxon>Betaproteobacteria</taxon>
        <taxon>Burkholderiales</taxon>
        <taxon>Oxalobacteraceae</taxon>
        <taxon>Telluria group</taxon>
        <taxon>Massilia</taxon>
    </lineage>
</organism>
<gene>
    <name evidence="11" type="ORF">NX784_28225</name>
</gene>
<keyword evidence="4" id="KW-0479">Metal-binding</keyword>
<proteinExistence type="inferred from homology"/>
<keyword evidence="5" id="KW-0378">Hydrolase</keyword>
<dbReference type="InterPro" id="IPR029062">
    <property type="entry name" value="Class_I_gatase-like"/>
</dbReference>
<dbReference type="InterPro" id="IPR013529">
    <property type="entry name" value="Glyco_hydro_42_N"/>
</dbReference>
<evidence type="ECO:0000313" key="12">
    <source>
        <dbReference type="Proteomes" id="UP001204151"/>
    </source>
</evidence>
<keyword evidence="12" id="KW-1185">Reference proteome</keyword>
<dbReference type="SUPFAM" id="SSF52317">
    <property type="entry name" value="Class I glutamine amidotransferase-like"/>
    <property type="match status" value="1"/>
</dbReference>
<dbReference type="Gene3D" id="3.40.50.880">
    <property type="match status" value="1"/>
</dbReference>
<keyword evidence="8" id="KW-0732">Signal</keyword>
<dbReference type="Pfam" id="PF08532">
    <property type="entry name" value="Glyco_hydro_42M"/>
    <property type="match status" value="1"/>
</dbReference>
<dbReference type="EC" id="3.2.1.23" evidence="3"/>
<dbReference type="CDD" id="cd03143">
    <property type="entry name" value="A4_beta-galactosidase_middle_domain"/>
    <property type="match status" value="1"/>
</dbReference>
<evidence type="ECO:0000256" key="7">
    <source>
        <dbReference type="ARBA" id="ARBA00023295"/>
    </source>
</evidence>
<dbReference type="Proteomes" id="UP001204151">
    <property type="component" value="Unassembled WGS sequence"/>
</dbReference>
<feature type="signal peptide" evidence="8">
    <location>
        <begin position="1"/>
        <end position="23"/>
    </location>
</feature>
<evidence type="ECO:0000256" key="6">
    <source>
        <dbReference type="ARBA" id="ARBA00022833"/>
    </source>
</evidence>
<accession>A0ABT1ZZX2</accession>
<feature type="domain" description="Glycoside hydrolase family 42 N-terminal" evidence="9">
    <location>
        <begin position="39"/>
        <end position="397"/>
    </location>
</feature>
<evidence type="ECO:0000256" key="2">
    <source>
        <dbReference type="ARBA" id="ARBA00005940"/>
    </source>
</evidence>
<dbReference type="Gene3D" id="3.20.20.80">
    <property type="entry name" value="Glycosidases"/>
    <property type="match status" value="1"/>
</dbReference>
<dbReference type="PANTHER" id="PTHR36447">
    <property type="entry name" value="BETA-GALACTOSIDASE GANA"/>
    <property type="match status" value="1"/>
</dbReference>
<feature type="chain" id="PRO_5046820970" description="beta-galactosidase" evidence="8">
    <location>
        <begin position="24"/>
        <end position="680"/>
    </location>
</feature>
<dbReference type="Pfam" id="PF02449">
    <property type="entry name" value="Glyco_hydro_42"/>
    <property type="match status" value="1"/>
</dbReference>
<dbReference type="InterPro" id="IPR017853">
    <property type="entry name" value="GH"/>
</dbReference>
<dbReference type="EMBL" id="JANUGW010000038">
    <property type="protein sequence ID" value="MCS0585473.1"/>
    <property type="molecule type" value="Genomic_DNA"/>
</dbReference>
<evidence type="ECO:0000313" key="11">
    <source>
        <dbReference type="EMBL" id="MCS0585473.1"/>
    </source>
</evidence>
<evidence type="ECO:0000256" key="3">
    <source>
        <dbReference type="ARBA" id="ARBA00012756"/>
    </source>
</evidence>
<dbReference type="InterPro" id="IPR003476">
    <property type="entry name" value="Glyco_hydro_42"/>
</dbReference>
<comment type="caution">
    <text evidence="11">The sequence shown here is derived from an EMBL/GenBank/DDBJ whole genome shotgun (WGS) entry which is preliminary data.</text>
</comment>
<dbReference type="RefSeq" id="WP_258819996.1">
    <property type="nucleotide sequence ID" value="NZ_JANUGW010000038.1"/>
</dbReference>